<evidence type="ECO:0000313" key="2">
    <source>
        <dbReference type="Proteomes" id="UP000240493"/>
    </source>
</evidence>
<keyword evidence="2" id="KW-1185">Reference proteome</keyword>
<dbReference type="OrthoDB" id="10389509at2759"/>
<organism evidence="1 2">
    <name type="scientific">Trichoderma asperellum (strain ATCC 204424 / CBS 433.97 / NBRC 101777)</name>
    <dbReference type="NCBI Taxonomy" id="1042311"/>
    <lineage>
        <taxon>Eukaryota</taxon>
        <taxon>Fungi</taxon>
        <taxon>Dikarya</taxon>
        <taxon>Ascomycota</taxon>
        <taxon>Pezizomycotina</taxon>
        <taxon>Sordariomycetes</taxon>
        <taxon>Hypocreomycetidae</taxon>
        <taxon>Hypocreales</taxon>
        <taxon>Hypocreaceae</taxon>
        <taxon>Trichoderma</taxon>
    </lineage>
</organism>
<dbReference type="AlphaFoldDB" id="A0A2T3ZL93"/>
<protein>
    <submittedName>
        <fullName evidence="1">Uncharacterized protein</fullName>
    </submittedName>
</protein>
<dbReference type="Proteomes" id="UP000240493">
    <property type="component" value="Unassembled WGS sequence"/>
</dbReference>
<gene>
    <name evidence="1" type="ORF">M441DRAFT_131290</name>
</gene>
<dbReference type="EMBL" id="KZ679257">
    <property type="protein sequence ID" value="PTB45575.1"/>
    <property type="molecule type" value="Genomic_DNA"/>
</dbReference>
<reference evidence="1 2" key="1">
    <citation type="submission" date="2016-07" db="EMBL/GenBank/DDBJ databases">
        <title>Multiple horizontal gene transfer events from other fungi enriched the ability of initially mycotrophic Trichoderma (Ascomycota) to feed on dead plant biomass.</title>
        <authorList>
            <consortium name="DOE Joint Genome Institute"/>
            <person name="Aerts A."/>
            <person name="Atanasova L."/>
            <person name="Chenthamara K."/>
            <person name="Zhang J."/>
            <person name="Grujic M."/>
            <person name="Henrissat B."/>
            <person name="Kuo A."/>
            <person name="Salamov A."/>
            <person name="Lipzen A."/>
            <person name="Labutti K."/>
            <person name="Barry K."/>
            <person name="Miao Y."/>
            <person name="Rahimi M.J."/>
            <person name="Shen Q."/>
            <person name="Grigoriev I.V."/>
            <person name="Kubicek C.P."/>
            <person name="Druzhinina I.S."/>
        </authorList>
    </citation>
    <scope>NUCLEOTIDE SEQUENCE [LARGE SCALE GENOMIC DNA]</scope>
    <source>
        <strain evidence="1 2">CBS 433.97</strain>
    </source>
</reference>
<evidence type="ECO:0000313" key="1">
    <source>
        <dbReference type="EMBL" id="PTB45575.1"/>
    </source>
</evidence>
<name>A0A2T3ZL93_TRIA4</name>
<proteinExistence type="predicted"/>
<accession>A0A2T3ZL93</accession>
<sequence length="64" mass="7104">MSYVRTGHGTHSKVDRRTTTARPVPYEGFLQCLSSSCACPVSLLCLAWNVSRHLFLSFVSGESR</sequence>